<evidence type="ECO:0000313" key="2">
    <source>
        <dbReference type="EMBL" id="DAD33473.1"/>
    </source>
</evidence>
<dbReference type="AlphaFoldDB" id="A0A822YN21"/>
<evidence type="ECO:0000256" key="1">
    <source>
        <dbReference type="SAM" id="MobiDB-lite"/>
    </source>
</evidence>
<protein>
    <submittedName>
        <fullName evidence="2">Uncharacterized protein</fullName>
    </submittedName>
</protein>
<sequence>MVFQVYVPTVKTNKTPNPEQNEKKTMKKKQTYICPS</sequence>
<accession>A0A822YN21</accession>
<evidence type="ECO:0000313" key="3">
    <source>
        <dbReference type="Proteomes" id="UP000607653"/>
    </source>
</evidence>
<reference evidence="2 3" key="1">
    <citation type="journal article" date="2020" name="Mol. Biol. Evol.">
        <title>Distinct Expression and Methylation Patterns for Genes with Different Fates following a Single Whole-Genome Duplication in Flowering Plants.</title>
        <authorList>
            <person name="Shi T."/>
            <person name="Rahmani R.S."/>
            <person name="Gugger P.F."/>
            <person name="Wang M."/>
            <person name="Li H."/>
            <person name="Zhang Y."/>
            <person name="Li Z."/>
            <person name="Wang Q."/>
            <person name="Van de Peer Y."/>
            <person name="Marchal K."/>
            <person name="Chen J."/>
        </authorList>
    </citation>
    <scope>NUCLEOTIDE SEQUENCE [LARGE SCALE GENOMIC DNA]</scope>
    <source>
        <tissue evidence="2">Leaf</tissue>
    </source>
</reference>
<name>A0A822YN21_NELNU</name>
<dbReference type="EMBL" id="DUZY01000003">
    <property type="protein sequence ID" value="DAD33473.1"/>
    <property type="molecule type" value="Genomic_DNA"/>
</dbReference>
<comment type="caution">
    <text evidence="2">The sequence shown here is derived from an EMBL/GenBank/DDBJ whole genome shotgun (WGS) entry which is preliminary data.</text>
</comment>
<keyword evidence="3" id="KW-1185">Reference proteome</keyword>
<organism evidence="2 3">
    <name type="scientific">Nelumbo nucifera</name>
    <name type="common">Sacred lotus</name>
    <dbReference type="NCBI Taxonomy" id="4432"/>
    <lineage>
        <taxon>Eukaryota</taxon>
        <taxon>Viridiplantae</taxon>
        <taxon>Streptophyta</taxon>
        <taxon>Embryophyta</taxon>
        <taxon>Tracheophyta</taxon>
        <taxon>Spermatophyta</taxon>
        <taxon>Magnoliopsida</taxon>
        <taxon>Proteales</taxon>
        <taxon>Nelumbonaceae</taxon>
        <taxon>Nelumbo</taxon>
    </lineage>
</organism>
<proteinExistence type="predicted"/>
<gene>
    <name evidence="2" type="ORF">HUJ06_012324</name>
</gene>
<dbReference type="Proteomes" id="UP000607653">
    <property type="component" value="Unassembled WGS sequence"/>
</dbReference>
<feature type="region of interest" description="Disordered" evidence="1">
    <location>
        <begin position="13"/>
        <end position="36"/>
    </location>
</feature>